<dbReference type="InterPro" id="IPR011006">
    <property type="entry name" value="CheY-like_superfamily"/>
</dbReference>
<dbReference type="CDD" id="cd00383">
    <property type="entry name" value="trans_reg_C"/>
    <property type="match status" value="1"/>
</dbReference>
<dbReference type="GO" id="GO:0000156">
    <property type="term" value="F:phosphorelay response regulator activity"/>
    <property type="evidence" value="ECO:0007669"/>
    <property type="project" value="TreeGrafter"/>
</dbReference>
<sequence length="252" mass="29036">MFESNNHIDSISSFSTKSDSHVFQILLVEDDLELNAQLCRLLEDQHYQVCSESCGQHALQRLKQEWFDLIILDVDLPEIDGFGLLQYVREKSTTPVMMLTASGAEEHRIRGLKSGADDYVTKPCSFTEIQLRVEAILRRTAPQFSPYNRSHLSVDAQLELDRSTHQVVVRCVDQQPAIQLTPVQFKLLWTLVQNKGHSLSKAYLYQAVLERDYSQYDRSLDMHLSRVRKKLVSHGMDAERIQTVYGKGYLFK</sequence>
<dbReference type="SMART" id="SM00862">
    <property type="entry name" value="Trans_reg_C"/>
    <property type="match status" value="1"/>
</dbReference>
<protein>
    <submittedName>
        <fullName evidence="12">Putative TWO-COMPONENT SYSTEM SENSOR HISTIDINE KINASE/RESPONSE REGULATOR</fullName>
    </submittedName>
</protein>
<dbReference type="SMART" id="SM00448">
    <property type="entry name" value="REC"/>
    <property type="match status" value="1"/>
</dbReference>
<keyword evidence="2" id="KW-0963">Cytoplasm</keyword>
<dbReference type="KEGG" id="vta:B0698"/>
<dbReference type="OrthoDB" id="9802426at2"/>
<dbReference type="GO" id="GO:0006355">
    <property type="term" value="P:regulation of DNA-templated transcription"/>
    <property type="evidence" value="ECO:0007669"/>
    <property type="project" value="InterPro"/>
</dbReference>
<proteinExistence type="predicted"/>
<evidence type="ECO:0000313" key="13">
    <source>
        <dbReference type="Proteomes" id="UP000235828"/>
    </source>
</evidence>
<dbReference type="GO" id="GO:0016301">
    <property type="term" value="F:kinase activity"/>
    <property type="evidence" value="ECO:0007669"/>
    <property type="project" value="UniProtKB-KW"/>
</dbReference>
<dbReference type="SUPFAM" id="SSF46894">
    <property type="entry name" value="C-terminal effector domain of the bipartite response regulators"/>
    <property type="match status" value="1"/>
</dbReference>
<evidence type="ECO:0000256" key="2">
    <source>
        <dbReference type="ARBA" id="ARBA00022490"/>
    </source>
</evidence>
<feature type="DNA-binding region" description="OmpR/PhoB-type" evidence="9">
    <location>
        <begin position="149"/>
        <end position="252"/>
    </location>
</feature>
<dbReference type="GO" id="GO:0005829">
    <property type="term" value="C:cytosol"/>
    <property type="evidence" value="ECO:0007669"/>
    <property type="project" value="TreeGrafter"/>
</dbReference>
<name>A0A2N8ZK73_9VIBR</name>
<dbReference type="SUPFAM" id="SSF52172">
    <property type="entry name" value="CheY-like"/>
    <property type="match status" value="1"/>
</dbReference>
<gene>
    <name evidence="12" type="ORF">VTAP4600_B0698</name>
</gene>
<evidence type="ECO:0000256" key="1">
    <source>
        <dbReference type="ARBA" id="ARBA00004496"/>
    </source>
</evidence>
<feature type="domain" description="OmpR/PhoB-type" evidence="11">
    <location>
        <begin position="149"/>
        <end position="252"/>
    </location>
</feature>
<evidence type="ECO:0000256" key="4">
    <source>
        <dbReference type="ARBA" id="ARBA00023012"/>
    </source>
</evidence>
<dbReference type="GO" id="GO:0032993">
    <property type="term" value="C:protein-DNA complex"/>
    <property type="evidence" value="ECO:0007669"/>
    <property type="project" value="TreeGrafter"/>
</dbReference>
<reference evidence="12 13" key="1">
    <citation type="submission" date="2017-10" db="EMBL/GenBank/DDBJ databases">
        <authorList>
            <person name="Banno H."/>
            <person name="Chua N.-H."/>
        </authorList>
    </citation>
    <scope>NUCLEOTIDE SEQUENCE [LARGE SCALE GENOMIC DNA]</scope>
    <source>
        <strain evidence="12">Vibrio tapetis CECT4600</strain>
    </source>
</reference>
<dbReference type="Proteomes" id="UP000235828">
    <property type="component" value="Chromosome B"/>
</dbReference>
<dbReference type="InterPro" id="IPR039420">
    <property type="entry name" value="WalR-like"/>
</dbReference>
<feature type="domain" description="Response regulatory" evidence="10">
    <location>
        <begin position="24"/>
        <end position="137"/>
    </location>
</feature>
<dbReference type="PROSITE" id="PS50110">
    <property type="entry name" value="RESPONSE_REGULATORY"/>
    <property type="match status" value="1"/>
</dbReference>
<dbReference type="PANTHER" id="PTHR48111:SF39">
    <property type="entry name" value="TRANSCRIPTIONAL REGULATORY PROTEIN CPXR"/>
    <property type="match status" value="1"/>
</dbReference>
<dbReference type="InterPro" id="IPR036388">
    <property type="entry name" value="WH-like_DNA-bd_sf"/>
</dbReference>
<evidence type="ECO:0000256" key="3">
    <source>
        <dbReference type="ARBA" id="ARBA00022553"/>
    </source>
</evidence>
<dbReference type="GO" id="GO:0000976">
    <property type="term" value="F:transcription cis-regulatory region binding"/>
    <property type="evidence" value="ECO:0007669"/>
    <property type="project" value="TreeGrafter"/>
</dbReference>
<dbReference type="PANTHER" id="PTHR48111">
    <property type="entry name" value="REGULATOR OF RPOS"/>
    <property type="match status" value="1"/>
</dbReference>
<feature type="modified residue" description="4-aspartylphosphate" evidence="8">
    <location>
        <position position="73"/>
    </location>
</feature>
<comment type="subcellular location">
    <subcellularLocation>
        <location evidence="1">Cytoplasm</location>
    </subcellularLocation>
</comment>
<keyword evidence="12" id="KW-0418">Kinase</keyword>
<keyword evidence="6 9" id="KW-0238">DNA-binding</keyword>
<keyword evidence="12" id="KW-0808">Transferase</keyword>
<dbReference type="AlphaFoldDB" id="A0A2N8ZK73"/>
<dbReference type="EMBL" id="LT960612">
    <property type="protein sequence ID" value="SON52309.1"/>
    <property type="molecule type" value="Genomic_DNA"/>
</dbReference>
<dbReference type="Gene3D" id="1.10.10.10">
    <property type="entry name" value="Winged helix-like DNA-binding domain superfamily/Winged helix DNA-binding domain"/>
    <property type="match status" value="1"/>
</dbReference>
<dbReference type="InterPro" id="IPR001789">
    <property type="entry name" value="Sig_transdc_resp-reg_receiver"/>
</dbReference>
<keyword evidence="3 8" id="KW-0597">Phosphoprotein</keyword>
<evidence type="ECO:0000313" key="12">
    <source>
        <dbReference type="EMBL" id="SON52309.1"/>
    </source>
</evidence>
<dbReference type="InterPro" id="IPR001867">
    <property type="entry name" value="OmpR/PhoB-type_DNA-bd"/>
</dbReference>
<evidence type="ECO:0000259" key="11">
    <source>
        <dbReference type="PROSITE" id="PS51755"/>
    </source>
</evidence>
<organism evidence="12 13">
    <name type="scientific">Vibrio tapetis subsp. tapetis</name>
    <dbReference type="NCBI Taxonomy" id="1671868"/>
    <lineage>
        <taxon>Bacteria</taxon>
        <taxon>Pseudomonadati</taxon>
        <taxon>Pseudomonadota</taxon>
        <taxon>Gammaproteobacteria</taxon>
        <taxon>Vibrionales</taxon>
        <taxon>Vibrionaceae</taxon>
        <taxon>Vibrio</taxon>
    </lineage>
</organism>
<dbReference type="PROSITE" id="PS51755">
    <property type="entry name" value="OMPR_PHOB"/>
    <property type="match status" value="1"/>
</dbReference>
<dbReference type="Pfam" id="PF00486">
    <property type="entry name" value="Trans_reg_C"/>
    <property type="match status" value="1"/>
</dbReference>
<evidence type="ECO:0000256" key="7">
    <source>
        <dbReference type="ARBA" id="ARBA00023163"/>
    </source>
</evidence>
<accession>A0A2N8ZK73</accession>
<keyword evidence="5" id="KW-0805">Transcription regulation</keyword>
<dbReference type="InterPro" id="IPR016032">
    <property type="entry name" value="Sig_transdc_resp-reg_C-effctor"/>
</dbReference>
<keyword evidence="13" id="KW-1185">Reference proteome</keyword>
<dbReference type="Gene3D" id="6.10.250.690">
    <property type="match status" value="1"/>
</dbReference>
<evidence type="ECO:0000256" key="5">
    <source>
        <dbReference type="ARBA" id="ARBA00023015"/>
    </source>
</evidence>
<keyword evidence="7" id="KW-0804">Transcription</keyword>
<evidence type="ECO:0000256" key="6">
    <source>
        <dbReference type="ARBA" id="ARBA00023125"/>
    </source>
</evidence>
<dbReference type="RefSeq" id="WP_102524594.1">
    <property type="nucleotide sequence ID" value="NZ_LT960612.1"/>
</dbReference>
<dbReference type="Gene3D" id="3.40.50.2300">
    <property type="match status" value="1"/>
</dbReference>
<evidence type="ECO:0000256" key="9">
    <source>
        <dbReference type="PROSITE-ProRule" id="PRU01091"/>
    </source>
</evidence>
<keyword evidence="4" id="KW-0902">Two-component regulatory system</keyword>
<evidence type="ECO:0000259" key="10">
    <source>
        <dbReference type="PROSITE" id="PS50110"/>
    </source>
</evidence>
<dbReference type="Pfam" id="PF00072">
    <property type="entry name" value="Response_reg"/>
    <property type="match status" value="1"/>
</dbReference>
<evidence type="ECO:0000256" key="8">
    <source>
        <dbReference type="PROSITE-ProRule" id="PRU00169"/>
    </source>
</evidence>